<keyword evidence="1" id="KW-0472">Membrane</keyword>
<feature type="transmembrane region" description="Helical" evidence="1">
    <location>
        <begin position="65"/>
        <end position="92"/>
    </location>
</feature>
<sequence length="203" mass="22040">MSRLLKKCKQFINSDTKVAAKYIGFPLPPTRKIVYGALLASFATILQSAGMLGGLGFVVSALSTLPILIATVISLQLGFLTYTVALVMIAIIQPSELFAFPFTTGLLGLGMGFAFRYFKRGILVAAFSGITLTLGILFILLVIQFPILGPAGTSGADLNLIMAILLFSIFYSWIWMKGFLLLVKRMDRVIGKGPFDFQKSPSK</sequence>
<feature type="transmembrane region" description="Helical" evidence="1">
    <location>
        <begin position="122"/>
        <end position="148"/>
    </location>
</feature>
<comment type="caution">
    <text evidence="2">The sequence shown here is derived from an EMBL/GenBank/DDBJ whole genome shotgun (WGS) entry which is preliminary data.</text>
</comment>
<keyword evidence="1" id="KW-0812">Transmembrane</keyword>
<reference evidence="2 3" key="1">
    <citation type="submission" date="2018-06" db="EMBL/GenBank/DDBJ databases">
        <title>The draft genome sequences of strains SCU63 and S1.</title>
        <authorList>
            <person name="Gan L."/>
        </authorList>
    </citation>
    <scope>NUCLEOTIDE SEQUENCE [LARGE SCALE GENOMIC DNA]</scope>
    <source>
        <strain evidence="2 3">SCU63</strain>
    </source>
</reference>
<protein>
    <submittedName>
        <fullName evidence="2">Uncharacterized protein</fullName>
    </submittedName>
</protein>
<evidence type="ECO:0000313" key="3">
    <source>
        <dbReference type="Proteomes" id="UP000251002"/>
    </source>
</evidence>
<gene>
    <name evidence="2" type="ORF">DP120_12355</name>
</gene>
<organism evidence="2 3">
    <name type="scientific">Planococcus halotolerans</name>
    <dbReference type="NCBI Taxonomy" id="2233542"/>
    <lineage>
        <taxon>Bacteria</taxon>
        <taxon>Bacillati</taxon>
        <taxon>Bacillota</taxon>
        <taxon>Bacilli</taxon>
        <taxon>Bacillales</taxon>
        <taxon>Caryophanaceae</taxon>
        <taxon>Planococcus</taxon>
    </lineage>
</organism>
<keyword evidence="3" id="KW-1185">Reference proteome</keyword>
<feature type="transmembrane region" description="Helical" evidence="1">
    <location>
        <begin position="33"/>
        <end position="58"/>
    </location>
</feature>
<feature type="transmembrane region" description="Helical" evidence="1">
    <location>
        <begin position="98"/>
        <end position="115"/>
    </location>
</feature>
<feature type="transmembrane region" description="Helical" evidence="1">
    <location>
        <begin position="160"/>
        <end position="183"/>
    </location>
</feature>
<dbReference type="RefSeq" id="WP_112223978.1">
    <property type="nucleotide sequence ID" value="NZ_CP047673.1"/>
</dbReference>
<dbReference type="EMBL" id="QLZR01000004">
    <property type="protein sequence ID" value="RAZ76812.1"/>
    <property type="molecule type" value="Genomic_DNA"/>
</dbReference>
<evidence type="ECO:0000313" key="2">
    <source>
        <dbReference type="EMBL" id="RAZ76812.1"/>
    </source>
</evidence>
<dbReference type="AlphaFoldDB" id="A0A365KUG9"/>
<keyword evidence="1" id="KW-1133">Transmembrane helix</keyword>
<name>A0A365KUG9_9BACL</name>
<accession>A0A365KUG9</accession>
<evidence type="ECO:0000256" key="1">
    <source>
        <dbReference type="SAM" id="Phobius"/>
    </source>
</evidence>
<proteinExistence type="predicted"/>
<dbReference type="Proteomes" id="UP000251002">
    <property type="component" value="Unassembled WGS sequence"/>
</dbReference>